<evidence type="ECO:0000256" key="10">
    <source>
        <dbReference type="ARBA" id="ARBA00049489"/>
    </source>
</evidence>
<evidence type="ECO:0000256" key="2">
    <source>
        <dbReference type="ARBA" id="ARBA00004940"/>
    </source>
</evidence>
<dbReference type="InterPro" id="IPR001692">
    <property type="entry name" value="Histidinol_DH_CS"/>
</dbReference>
<dbReference type="FunFam" id="3.40.50.1980:FF:000001">
    <property type="entry name" value="Histidinol dehydrogenase"/>
    <property type="match status" value="1"/>
</dbReference>
<keyword evidence="6" id="KW-0862">Zinc</keyword>
<comment type="pathway">
    <text evidence="2">Amino-acid biosynthesis; L-histidine biosynthesis; L-histidine from 5-phospho-alpha-D-ribose 1-diphosphate: step 9/9.</text>
</comment>
<evidence type="ECO:0000256" key="5">
    <source>
        <dbReference type="ARBA" id="ARBA00022723"/>
    </source>
</evidence>
<dbReference type="STRING" id="41875.K8EPR2"/>
<evidence type="ECO:0000313" key="13">
    <source>
        <dbReference type="EMBL" id="CCO20061.1"/>
    </source>
</evidence>
<dbReference type="eggNOG" id="KOG2697">
    <property type="taxonomic scope" value="Eukaryota"/>
</dbReference>
<evidence type="ECO:0000256" key="12">
    <source>
        <dbReference type="SAM" id="MobiDB-lite"/>
    </source>
</evidence>
<dbReference type="PRINTS" id="PR00083">
    <property type="entry name" value="HOLDHDRGNASE"/>
</dbReference>
<evidence type="ECO:0000256" key="4">
    <source>
        <dbReference type="ARBA" id="ARBA00022605"/>
    </source>
</evidence>
<sequence>MERSLSQFGASSASKITSSSSSSSCAVRAAAANSRAQRISKGTTKTTTRTTRTGLGAVVKMMATTETDRMTIKTHHYDQLSKEEQKLLLKRPRVDFTSIASIVDPIVNKVRDEGDSAVLEFTEKFDKVRPSPLVEKIENFPQPSLDPTVKEAFDVAFENIKKFHEAQLNTGEVDVTTMPGVRCRRVARPIGSVGLYVPGGTAVLPSTALMLAVPAMIAKCPIVVLATPPLKDGTICPEVLYCAKKSGVTHILKAGGAQAVAAMGYGTETCPKVDKIFGPGNQFVTAAKMNLQNSDAMCAIDMPAGPSEVLVVADKDANPSHVAADLLSQAEHGPDSQVILVVTPDVNVERIVEEVRVQANKLPRADITEKALSHSYCVVVKDMDEVVKFSNAYAPEHLIVNVEDPESLLPSLDNAGSIFMGRYTPESVGDYASGTNHVLPTYGFSRMYSGVSLDSFIKYMTVQELTKEGIENLGPHVAKMAEVEGLDAHRLAVTLRLGIE</sequence>
<evidence type="ECO:0000256" key="1">
    <source>
        <dbReference type="ARBA" id="ARBA00001947"/>
    </source>
</evidence>
<dbReference type="Proteomes" id="UP000198341">
    <property type="component" value="Chromosome 15"/>
</dbReference>
<dbReference type="FunFam" id="3.40.50.1980:FF:000019">
    <property type="entry name" value="Histidinol dehydrogenase, chloroplastic"/>
    <property type="match status" value="1"/>
</dbReference>
<dbReference type="Gene3D" id="3.40.50.1980">
    <property type="entry name" value="Nitrogenase molybdenum iron protein domain"/>
    <property type="match status" value="2"/>
</dbReference>
<evidence type="ECO:0000256" key="9">
    <source>
        <dbReference type="ARBA" id="ARBA00023102"/>
    </source>
</evidence>
<dbReference type="NCBIfam" id="TIGR00069">
    <property type="entry name" value="hisD"/>
    <property type="match status" value="1"/>
</dbReference>
<dbReference type="InterPro" id="IPR012131">
    <property type="entry name" value="Hstdl_DH"/>
</dbReference>
<evidence type="ECO:0000313" key="14">
    <source>
        <dbReference type="Proteomes" id="UP000198341"/>
    </source>
</evidence>
<evidence type="ECO:0000256" key="7">
    <source>
        <dbReference type="ARBA" id="ARBA00023002"/>
    </source>
</evidence>
<dbReference type="GO" id="GO:0051287">
    <property type="term" value="F:NAD binding"/>
    <property type="evidence" value="ECO:0007669"/>
    <property type="project" value="InterPro"/>
</dbReference>
<dbReference type="FunFam" id="1.20.5.1300:FF:000002">
    <property type="entry name" value="Histidinol dehydrogenase, chloroplastic"/>
    <property type="match status" value="1"/>
</dbReference>
<accession>K8EPR2</accession>
<dbReference type="GO" id="GO:0009570">
    <property type="term" value="C:chloroplast stroma"/>
    <property type="evidence" value="ECO:0007669"/>
    <property type="project" value="TreeGrafter"/>
</dbReference>
<keyword evidence="8" id="KW-0520">NAD</keyword>
<dbReference type="HAMAP" id="MF_01024">
    <property type="entry name" value="HisD"/>
    <property type="match status" value="1"/>
</dbReference>
<dbReference type="KEGG" id="bpg:Bathy15g01800"/>
<dbReference type="GO" id="GO:0000105">
    <property type="term" value="P:L-histidine biosynthetic process"/>
    <property type="evidence" value="ECO:0007669"/>
    <property type="project" value="UniProtKB-UniPathway"/>
</dbReference>
<keyword evidence="4" id="KW-0028">Amino-acid biosynthesis</keyword>
<dbReference type="PANTHER" id="PTHR21256:SF2">
    <property type="entry name" value="HISTIDINE BIOSYNTHESIS TRIFUNCTIONAL PROTEIN"/>
    <property type="match status" value="1"/>
</dbReference>
<keyword evidence="9" id="KW-0368">Histidine biosynthesis</keyword>
<protein>
    <recommendedName>
        <fullName evidence="3">histidinol dehydrogenase</fullName>
        <ecNumber evidence="3">1.1.1.23</ecNumber>
    </recommendedName>
</protein>
<dbReference type="EC" id="1.1.1.23" evidence="3"/>
<dbReference type="GO" id="GO:0046872">
    <property type="term" value="F:metal ion binding"/>
    <property type="evidence" value="ECO:0007669"/>
    <property type="project" value="UniProtKB-KW"/>
</dbReference>
<dbReference type="AlphaFoldDB" id="K8EPR2"/>
<feature type="region of interest" description="Disordered" evidence="12">
    <location>
        <begin position="32"/>
        <end position="51"/>
    </location>
</feature>
<keyword evidence="5" id="KW-0479">Metal-binding</keyword>
<comment type="catalytic activity">
    <reaction evidence="10">
        <text>L-histidinol + 2 NAD(+) + H2O = L-histidine + 2 NADH + 3 H(+)</text>
        <dbReference type="Rhea" id="RHEA:20641"/>
        <dbReference type="ChEBI" id="CHEBI:15377"/>
        <dbReference type="ChEBI" id="CHEBI:15378"/>
        <dbReference type="ChEBI" id="CHEBI:57540"/>
        <dbReference type="ChEBI" id="CHEBI:57595"/>
        <dbReference type="ChEBI" id="CHEBI:57699"/>
        <dbReference type="ChEBI" id="CHEBI:57945"/>
        <dbReference type="EC" id="1.1.1.23"/>
    </reaction>
</comment>
<dbReference type="OrthoDB" id="1703565at2759"/>
<dbReference type="Gene3D" id="1.20.5.1300">
    <property type="match status" value="1"/>
</dbReference>
<dbReference type="UniPathway" id="UPA00031">
    <property type="reaction ID" value="UER00014"/>
</dbReference>
<dbReference type="SUPFAM" id="SSF53720">
    <property type="entry name" value="ALDH-like"/>
    <property type="match status" value="1"/>
</dbReference>
<comment type="cofactor">
    <cofactor evidence="1">
        <name>Zn(2+)</name>
        <dbReference type="ChEBI" id="CHEBI:29105"/>
    </cofactor>
</comment>
<keyword evidence="14" id="KW-1185">Reference proteome</keyword>
<dbReference type="PROSITE" id="PS00611">
    <property type="entry name" value="HISOL_DEHYDROGENASE"/>
    <property type="match status" value="1"/>
</dbReference>
<name>K8EPR2_9CHLO</name>
<keyword evidence="7" id="KW-0560">Oxidoreductase</keyword>
<dbReference type="GeneID" id="19011484"/>
<evidence type="ECO:0000256" key="8">
    <source>
        <dbReference type="ARBA" id="ARBA00023027"/>
    </source>
</evidence>
<organism evidence="13 14">
    <name type="scientific">Bathycoccus prasinos</name>
    <dbReference type="NCBI Taxonomy" id="41875"/>
    <lineage>
        <taxon>Eukaryota</taxon>
        <taxon>Viridiplantae</taxon>
        <taxon>Chlorophyta</taxon>
        <taxon>Mamiellophyceae</taxon>
        <taxon>Mamiellales</taxon>
        <taxon>Bathycoccaceae</taxon>
        <taxon>Bathycoccus</taxon>
    </lineage>
</organism>
<proteinExistence type="inferred from homology"/>
<gene>
    <name evidence="13" type="ordered locus">Bathy15g01800</name>
</gene>
<reference evidence="13 14" key="1">
    <citation type="submission" date="2011-10" db="EMBL/GenBank/DDBJ databases">
        <authorList>
            <person name="Genoscope - CEA"/>
        </authorList>
    </citation>
    <scope>NUCLEOTIDE SEQUENCE [LARGE SCALE GENOMIC DNA]</scope>
    <source>
        <strain evidence="13 14">RCC 1105</strain>
    </source>
</reference>
<dbReference type="Pfam" id="PF00815">
    <property type="entry name" value="Histidinol_dh"/>
    <property type="match status" value="1"/>
</dbReference>
<dbReference type="InterPro" id="IPR016161">
    <property type="entry name" value="Ald_DH/histidinol_DH"/>
</dbReference>
<dbReference type="CDD" id="cd06572">
    <property type="entry name" value="Histidinol_dh"/>
    <property type="match status" value="1"/>
</dbReference>
<dbReference type="GO" id="GO:0005829">
    <property type="term" value="C:cytosol"/>
    <property type="evidence" value="ECO:0007669"/>
    <property type="project" value="TreeGrafter"/>
</dbReference>
<dbReference type="PANTHER" id="PTHR21256">
    <property type="entry name" value="HISTIDINOL DEHYDROGENASE HDH"/>
    <property type="match status" value="1"/>
</dbReference>
<dbReference type="GO" id="GO:0004399">
    <property type="term" value="F:histidinol dehydrogenase activity"/>
    <property type="evidence" value="ECO:0007669"/>
    <property type="project" value="UniProtKB-EC"/>
</dbReference>
<evidence type="ECO:0000256" key="11">
    <source>
        <dbReference type="RuleBase" id="RU004175"/>
    </source>
</evidence>
<evidence type="ECO:0000256" key="3">
    <source>
        <dbReference type="ARBA" id="ARBA00012965"/>
    </source>
</evidence>
<dbReference type="EMBL" id="FO082264">
    <property type="protein sequence ID" value="CCO20061.1"/>
    <property type="molecule type" value="Genomic_DNA"/>
</dbReference>
<evidence type="ECO:0000256" key="6">
    <source>
        <dbReference type="ARBA" id="ARBA00022833"/>
    </source>
</evidence>
<comment type="similarity">
    <text evidence="11">Belongs to the histidinol dehydrogenase family.</text>
</comment>
<dbReference type="RefSeq" id="XP_007508975.1">
    <property type="nucleotide sequence ID" value="XM_007508913.1"/>
</dbReference>